<evidence type="ECO:0000313" key="4">
    <source>
        <dbReference type="Proteomes" id="UP000075903"/>
    </source>
</evidence>
<protein>
    <submittedName>
        <fullName evidence="3">Uncharacterized protein</fullName>
    </submittedName>
</protein>
<evidence type="ECO:0000256" key="1">
    <source>
        <dbReference type="SAM" id="MobiDB-lite"/>
    </source>
</evidence>
<evidence type="ECO:0000256" key="2">
    <source>
        <dbReference type="SAM" id="Phobius"/>
    </source>
</evidence>
<feature type="transmembrane region" description="Helical" evidence="2">
    <location>
        <begin position="161"/>
        <end position="194"/>
    </location>
</feature>
<feature type="region of interest" description="Disordered" evidence="1">
    <location>
        <begin position="122"/>
        <end position="152"/>
    </location>
</feature>
<dbReference type="EnsemblMetazoa" id="AMEM015620-RA">
    <property type="protein sequence ID" value="AMEM015620-PA"/>
    <property type="gene ID" value="AMEM015620"/>
</dbReference>
<feature type="compositionally biased region" description="Acidic residues" evidence="1">
    <location>
        <begin position="251"/>
        <end position="273"/>
    </location>
</feature>
<name>A0A182VIN7_ANOME</name>
<dbReference type="Proteomes" id="UP000075903">
    <property type="component" value="Unassembled WGS sequence"/>
</dbReference>
<feature type="region of interest" description="Disordered" evidence="1">
    <location>
        <begin position="224"/>
        <end position="275"/>
    </location>
</feature>
<keyword evidence="2" id="KW-1133">Transmembrane helix</keyword>
<accession>A0A182VIN7</accession>
<dbReference type="AlphaFoldDB" id="A0A182VIN7"/>
<sequence>MNLEPFCRLLLPNWGGPSKLFARGLLSPNASVPFVPLCDLSSCDSADAIWSAASVISMRNISPCPSWLRSPRLHRMHCLPGYFSGKYGISSGAGMSRAGSASISPVGVDATELLAVLAAPPPPSSLGEASSEPPNPAVGEASGTGAPDDGLRAPGVMELEGMVVVVLVVVVSDAAAAIVAPLSLIIVVVLLLLLPKPPAGPLPAGFVLPPDDIFSSGMKSFFGRPGPRRRAAADGLPPPRPNRTTGGCDAAGDDTDDGEDDAGDDAFEEEADEPVPLLSVTLARVAGWDGGGGGGGR</sequence>
<reference evidence="3" key="1">
    <citation type="submission" date="2020-05" db="UniProtKB">
        <authorList>
            <consortium name="EnsemblMetazoa"/>
        </authorList>
    </citation>
    <scope>IDENTIFICATION</scope>
    <source>
        <strain evidence="3">MAF</strain>
    </source>
</reference>
<organism evidence="3 4">
    <name type="scientific">Anopheles merus</name>
    <name type="common">Mosquito</name>
    <dbReference type="NCBI Taxonomy" id="30066"/>
    <lineage>
        <taxon>Eukaryota</taxon>
        <taxon>Metazoa</taxon>
        <taxon>Ecdysozoa</taxon>
        <taxon>Arthropoda</taxon>
        <taxon>Hexapoda</taxon>
        <taxon>Insecta</taxon>
        <taxon>Pterygota</taxon>
        <taxon>Neoptera</taxon>
        <taxon>Endopterygota</taxon>
        <taxon>Diptera</taxon>
        <taxon>Nematocera</taxon>
        <taxon>Culicoidea</taxon>
        <taxon>Culicidae</taxon>
        <taxon>Anophelinae</taxon>
        <taxon>Anopheles</taxon>
    </lineage>
</organism>
<dbReference type="VEuPathDB" id="VectorBase:AMEM015620"/>
<keyword evidence="2" id="KW-0812">Transmembrane</keyword>
<proteinExistence type="predicted"/>
<keyword evidence="4" id="KW-1185">Reference proteome</keyword>
<keyword evidence="2" id="KW-0472">Membrane</keyword>
<evidence type="ECO:0000313" key="3">
    <source>
        <dbReference type="EnsemblMetazoa" id="AMEM015620-PA"/>
    </source>
</evidence>